<reference evidence="1" key="1">
    <citation type="journal article" date="2008" name="Ann. N. Y. Acad. Sci.">
        <title>Small-scale expressed sequence tag analysis of Theileria uilenbergi: identification of a gene family encoding potential antigenic proteins.</title>
        <authorList>
            <person name="Liu Z."/>
            <person name="Dang Z."/>
            <person name="Luo J."/>
            <person name="Yin H."/>
            <person name="Ahmed J.S."/>
            <person name="Seitzer U."/>
        </authorList>
    </citation>
    <scope>NUCLEOTIDE SEQUENCE</scope>
</reference>
<organism evidence="1">
    <name type="scientific">Theileria uilenbergi</name>
    <dbReference type="NCBI Taxonomy" id="507731"/>
    <lineage>
        <taxon>Eukaryota</taxon>
        <taxon>Sar</taxon>
        <taxon>Alveolata</taxon>
        <taxon>Apicomplexa</taxon>
        <taxon>Aconoidasida</taxon>
        <taxon>Piroplasmida</taxon>
        <taxon>Theileriidae</taxon>
        <taxon>Theileria</taxon>
    </lineage>
</organism>
<dbReference type="EMBL" id="EU016505">
    <property type="protein sequence ID" value="ABS52747.1"/>
    <property type="molecule type" value="mRNA"/>
</dbReference>
<dbReference type="Pfam" id="PF04385">
    <property type="entry name" value="FAINT"/>
    <property type="match status" value="1"/>
</dbReference>
<feature type="non-terminal residue" evidence="1">
    <location>
        <position position="321"/>
    </location>
</feature>
<name>A7LH82_9APIC</name>
<feature type="non-terminal residue" evidence="1">
    <location>
        <position position="1"/>
    </location>
</feature>
<evidence type="ECO:0000313" key="1">
    <source>
        <dbReference type="EMBL" id="ABS52747.1"/>
    </source>
</evidence>
<protein>
    <submittedName>
        <fullName evidence="1">Uncharacterized protein</fullName>
    </submittedName>
</protein>
<dbReference type="AlphaFoldDB" id="A7LH82"/>
<accession>A7LH82</accession>
<dbReference type="InterPro" id="IPR007480">
    <property type="entry name" value="DUF529"/>
</dbReference>
<proteinExistence type="evidence at transcript level"/>
<sequence length="321" mass="37333">HEDAMEIQVHGIGSISKNIIIRMSNGATILIEKDKRGLVELMRYESATKEIEPQESELKAPLKIDSRFLKAIDIKKRDEKYYKCISDFDSYTYECIGAYKISRVSEGNDVIWRSRDLFSLKVQVRTFESHTTVDIFLSHALVKFHKVINGKWEEIDPYGDIPLTADVGTDKCPKEYFCTKEAGIWRYFPKEGFSFHLVREGGRKVWQAADHTQYCHQVTLHVNEKIIIHLVNNECRTFYLTGDGSWHDPVIKIFARDDKDKRKVNEIDAEKLRFEDGGELTLSRYEFPKRVKCVQVKVNGEIVWSHFHSPSSKYPKSLYAQ</sequence>